<dbReference type="InterPro" id="IPR001633">
    <property type="entry name" value="EAL_dom"/>
</dbReference>
<keyword evidence="1" id="KW-0472">Membrane</keyword>
<dbReference type="SUPFAM" id="SSF55073">
    <property type="entry name" value="Nucleotide cyclase"/>
    <property type="match status" value="1"/>
</dbReference>
<feature type="transmembrane region" description="Helical" evidence="1">
    <location>
        <begin position="36"/>
        <end position="54"/>
    </location>
</feature>
<dbReference type="PROSITE" id="PS50883">
    <property type="entry name" value="EAL"/>
    <property type="match status" value="1"/>
</dbReference>
<dbReference type="SUPFAM" id="SSF141868">
    <property type="entry name" value="EAL domain-like"/>
    <property type="match status" value="1"/>
</dbReference>
<dbReference type="Gene3D" id="3.30.70.270">
    <property type="match status" value="1"/>
</dbReference>
<dbReference type="Pfam" id="PF00990">
    <property type="entry name" value="GGDEF"/>
    <property type="match status" value="1"/>
</dbReference>
<evidence type="ECO:0000313" key="4">
    <source>
        <dbReference type="EMBL" id="GIM73909.1"/>
    </source>
</evidence>
<feature type="transmembrane region" description="Helical" evidence="1">
    <location>
        <begin position="94"/>
        <end position="115"/>
    </location>
</feature>
<dbReference type="NCBIfam" id="TIGR00254">
    <property type="entry name" value="GGDEF"/>
    <property type="match status" value="1"/>
</dbReference>
<evidence type="ECO:0008006" key="6">
    <source>
        <dbReference type="Google" id="ProtNLM"/>
    </source>
</evidence>
<dbReference type="PANTHER" id="PTHR33121">
    <property type="entry name" value="CYCLIC DI-GMP PHOSPHODIESTERASE PDEF"/>
    <property type="match status" value="1"/>
</dbReference>
<feature type="transmembrane region" description="Helical" evidence="1">
    <location>
        <begin position="66"/>
        <end position="88"/>
    </location>
</feature>
<feature type="transmembrane region" description="Helical" evidence="1">
    <location>
        <begin position="161"/>
        <end position="186"/>
    </location>
</feature>
<organism evidence="4 5">
    <name type="scientific">Winogradskya consettensis</name>
    <dbReference type="NCBI Taxonomy" id="113560"/>
    <lineage>
        <taxon>Bacteria</taxon>
        <taxon>Bacillati</taxon>
        <taxon>Actinomycetota</taxon>
        <taxon>Actinomycetes</taxon>
        <taxon>Micromonosporales</taxon>
        <taxon>Micromonosporaceae</taxon>
        <taxon>Winogradskya</taxon>
    </lineage>
</organism>
<dbReference type="AlphaFoldDB" id="A0A919SLV3"/>
<feature type="transmembrane region" description="Helical" evidence="1">
    <location>
        <begin position="226"/>
        <end position="246"/>
    </location>
</feature>
<feature type="transmembrane region" description="Helical" evidence="1">
    <location>
        <begin position="127"/>
        <end position="149"/>
    </location>
</feature>
<reference evidence="4" key="1">
    <citation type="submission" date="2021-03" db="EMBL/GenBank/DDBJ databases">
        <title>Whole genome shotgun sequence of Actinoplanes consettensis NBRC 14913.</title>
        <authorList>
            <person name="Komaki H."/>
            <person name="Tamura T."/>
        </authorList>
    </citation>
    <scope>NUCLEOTIDE SEQUENCE</scope>
    <source>
        <strain evidence="4">NBRC 14913</strain>
    </source>
</reference>
<feature type="transmembrane region" description="Helical" evidence="1">
    <location>
        <begin position="267"/>
        <end position="285"/>
    </location>
</feature>
<feature type="transmembrane region" description="Helical" evidence="1">
    <location>
        <begin position="198"/>
        <end position="220"/>
    </location>
</feature>
<proteinExistence type="predicted"/>
<keyword evidence="1" id="KW-1133">Transmembrane helix</keyword>
<keyword evidence="5" id="KW-1185">Reference proteome</keyword>
<dbReference type="Gene3D" id="3.20.20.450">
    <property type="entry name" value="EAL domain"/>
    <property type="match status" value="1"/>
</dbReference>
<keyword evidence="1" id="KW-0812">Transmembrane</keyword>
<dbReference type="InterPro" id="IPR000160">
    <property type="entry name" value="GGDEF_dom"/>
</dbReference>
<name>A0A919SLV3_9ACTN</name>
<dbReference type="CDD" id="cd01948">
    <property type="entry name" value="EAL"/>
    <property type="match status" value="1"/>
</dbReference>
<dbReference type="SMART" id="SM00052">
    <property type="entry name" value="EAL"/>
    <property type="match status" value="1"/>
</dbReference>
<dbReference type="InterPro" id="IPR029787">
    <property type="entry name" value="Nucleotide_cyclase"/>
</dbReference>
<evidence type="ECO:0000259" key="3">
    <source>
        <dbReference type="PROSITE" id="PS50887"/>
    </source>
</evidence>
<dbReference type="CDD" id="cd01949">
    <property type="entry name" value="GGDEF"/>
    <property type="match status" value="1"/>
</dbReference>
<gene>
    <name evidence="4" type="ORF">Aco04nite_37770</name>
</gene>
<dbReference type="InterPro" id="IPR035919">
    <property type="entry name" value="EAL_sf"/>
</dbReference>
<accession>A0A919SLV3</accession>
<dbReference type="GO" id="GO:0071111">
    <property type="term" value="F:cyclic-guanylate-specific phosphodiesterase activity"/>
    <property type="evidence" value="ECO:0007669"/>
    <property type="project" value="InterPro"/>
</dbReference>
<feature type="domain" description="GGDEF" evidence="3">
    <location>
        <begin position="349"/>
        <end position="478"/>
    </location>
</feature>
<feature type="transmembrane region" description="Helical" evidence="1">
    <location>
        <begin position="291"/>
        <end position="310"/>
    </location>
</feature>
<comment type="caution">
    <text evidence="4">The sequence shown here is derived from an EMBL/GenBank/DDBJ whole genome shotgun (WGS) entry which is preliminary data.</text>
</comment>
<evidence type="ECO:0000313" key="5">
    <source>
        <dbReference type="Proteomes" id="UP000680865"/>
    </source>
</evidence>
<dbReference type="SMART" id="SM00267">
    <property type="entry name" value="GGDEF"/>
    <property type="match status" value="1"/>
</dbReference>
<sequence length="733" mass="79237">MSRSPGRVLPVAACAVVLVAVVGVTAAVLDVEGRRAIFSATLLVLDAFGAVYFFRAARRSPYPSSWRLAGLSRIAAIAAGVTLAVSSVNGSEALWWTGTVLRMLMFGLISAGAVISRMVDLSGRRRYAFGAELLTVLASGFMLTWYFALDPLIEHWEPGPLWVATIGYTIGDLLMLVSASALLLGGAVPRLTHPVTPLVFGMLAYLVTDAIWSALAVRGLHPESSLVLGCGILLATALITLSPILISTGSRSPVVRQRLTGQPAWSARLPLLALVFGGGLMLIVTVREDHILLWGGLVLGLIVMTTSIMLRQVISLRDSRDLIVSDVLTGLANRTGLDNAITRSLRRHEHGTLMLIDLDGFKLVNDAYGHPAGDHMLTTFAHHLRASVRHTDTCARIGGDEFAIWLPDATDDTPAIAERLLHTPTVALDDDTVPIRASIGLAPTTDADDTVKDLMRRADLAMYHAKRAGTHSWTRYDPAMTDRRAEDATLTEDLQHALDRGELHVLYQPIVDITTGRTLGAEALLRWEHPARGFISPVRFIPLAERSGAIARIGLWVLEQALKVRPSGSYMSVNLSPRQLQDPTLVHDVLAVLHRTATSPSRLVLEITESALVDDTHAPTLQALREHGIRVAIDDFGTGYSSLQYLTRLPVDILKIDRAFVAELNGTPEGRAIAEAVIRLAQVLHLTTIAEGIETTDQALELQTLGCTRGQGYLYAKPLPAHALTEVSTAPDA</sequence>
<dbReference type="RefSeq" id="WP_244876096.1">
    <property type="nucleotide sequence ID" value="NZ_BAAATW010000012.1"/>
</dbReference>
<protein>
    <recommendedName>
        <fullName evidence="6">Diguanylate cyclase/phosphodiesterase</fullName>
    </recommendedName>
</protein>
<dbReference type="PANTHER" id="PTHR33121:SF79">
    <property type="entry name" value="CYCLIC DI-GMP PHOSPHODIESTERASE PDED-RELATED"/>
    <property type="match status" value="1"/>
</dbReference>
<evidence type="ECO:0000259" key="2">
    <source>
        <dbReference type="PROSITE" id="PS50883"/>
    </source>
</evidence>
<dbReference type="Proteomes" id="UP000680865">
    <property type="component" value="Unassembled WGS sequence"/>
</dbReference>
<dbReference type="InterPro" id="IPR050706">
    <property type="entry name" value="Cyclic-di-GMP_PDE-like"/>
</dbReference>
<dbReference type="PROSITE" id="PS50887">
    <property type="entry name" value="GGDEF"/>
    <property type="match status" value="1"/>
</dbReference>
<dbReference type="Pfam" id="PF00563">
    <property type="entry name" value="EAL"/>
    <property type="match status" value="1"/>
</dbReference>
<dbReference type="InterPro" id="IPR043128">
    <property type="entry name" value="Rev_trsase/Diguanyl_cyclase"/>
</dbReference>
<feature type="domain" description="EAL" evidence="2">
    <location>
        <begin position="487"/>
        <end position="732"/>
    </location>
</feature>
<evidence type="ECO:0000256" key="1">
    <source>
        <dbReference type="SAM" id="Phobius"/>
    </source>
</evidence>
<dbReference type="EMBL" id="BOQP01000017">
    <property type="protein sequence ID" value="GIM73909.1"/>
    <property type="molecule type" value="Genomic_DNA"/>
</dbReference>